<evidence type="ECO:0000313" key="2">
    <source>
        <dbReference type="Proteomes" id="UP000238322"/>
    </source>
</evidence>
<organism evidence="1 2">
    <name type="scientific">Blastopirellula marina</name>
    <dbReference type="NCBI Taxonomy" id="124"/>
    <lineage>
        <taxon>Bacteria</taxon>
        <taxon>Pseudomonadati</taxon>
        <taxon>Planctomycetota</taxon>
        <taxon>Planctomycetia</taxon>
        <taxon>Pirellulales</taxon>
        <taxon>Pirellulaceae</taxon>
        <taxon>Blastopirellula</taxon>
    </lineage>
</organism>
<dbReference type="AlphaFoldDB" id="A0A2S8FQA2"/>
<evidence type="ECO:0000313" key="1">
    <source>
        <dbReference type="EMBL" id="PQO34355.1"/>
    </source>
</evidence>
<accession>A0A2S8FQA2</accession>
<gene>
    <name evidence="1" type="ORF">C5Y83_12560</name>
</gene>
<dbReference type="RefSeq" id="WP_105330086.1">
    <property type="nucleotide sequence ID" value="NZ_PUHY01000010.1"/>
</dbReference>
<comment type="caution">
    <text evidence="1">The sequence shown here is derived from an EMBL/GenBank/DDBJ whole genome shotgun (WGS) entry which is preliminary data.</text>
</comment>
<dbReference type="EMBL" id="PUHY01000010">
    <property type="protein sequence ID" value="PQO34355.1"/>
    <property type="molecule type" value="Genomic_DNA"/>
</dbReference>
<reference evidence="1 2" key="1">
    <citation type="submission" date="2018-02" db="EMBL/GenBank/DDBJ databases">
        <title>Comparative genomes isolates from brazilian mangrove.</title>
        <authorList>
            <person name="Araujo J.E."/>
            <person name="Taketani R.G."/>
            <person name="Silva M.C.P."/>
            <person name="Loureco M.V."/>
            <person name="Andreote F.D."/>
        </authorList>
    </citation>
    <scope>NUCLEOTIDE SEQUENCE [LARGE SCALE GENOMIC DNA]</scope>
    <source>
        <strain evidence="1 2">Hex-1 MGV</strain>
    </source>
</reference>
<name>A0A2S8FQA2_9BACT</name>
<sequence length="142" mass="16427">MRILLCNYRWFSDRKAIEVPVSLVDDNSPVTKPLGMYDELGEHLIGLLAGRDGLLLWWNNAWCPITSPFPISHVVDGQLRRLSMRMPQITIDIDYEVSPPAATPFYSEGEEDIDFGLWLRNTFESPERQRTIFELWRQGISS</sequence>
<proteinExistence type="predicted"/>
<dbReference type="OrthoDB" id="9980160at2"/>
<dbReference type="Proteomes" id="UP000238322">
    <property type="component" value="Unassembled WGS sequence"/>
</dbReference>
<protein>
    <submittedName>
        <fullName evidence="1">Uncharacterized protein</fullName>
    </submittedName>
</protein>